<reference evidence="1 2" key="1">
    <citation type="journal article" date="2013" name="Genome Announc.">
        <title>Draft Genome Sequence of Rhodococcus opacus Strain M213 Shows a Diverse Catabolic Potential.</title>
        <authorList>
            <person name="Pathak A."/>
            <person name="Green S.J."/>
            <person name="Ogram A."/>
            <person name="Chauhan A."/>
        </authorList>
    </citation>
    <scope>NUCLEOTIDE SEQUENCE [LARGE SCALE GENOMIC DNA]</scope>
    <source>
        <strain evidence="1 2">M213</strain>
    </source>
</reference>
<evidence type="ECO:0000313" key="2">
    <source>
        <dbReference type="Proteomes" id="UP000005951"/>
    </source>
</evidence>
<dbReference type="Proteomes" id="UP000005951">
    <property type="component" value="Unassembled WGS sequence"/>
</dbReference>
<accession>K8XG59</accession>
<sequence length="35" mass="4010">MLRPLTSRATAAELLESLGWDKVIRRFVDDRAPPQ</sequence>
<gene>
    <name evidence="1" type="ORF">WSS_A25660</name>
</gene>
<name>K8XG59_RHOOP</name>
<protein>
    <submittedName>
        <fullName evidence="1">Uncharacterized protein</fullName>
    </submittedName>
</protein>
<evidence type="ECO:0000313" key="1">
    <source>
        <dbReference type="EMBL" id="EKT79806.1"/>
    </source>
</evidence>
<comment type="caution">
    <text evidence="1">The sequence shown here is derived from an EMBL/GenBank/DDBJ whole genome shotgun (WGS) entry which is preliminary data.</text>
</comment>
<organism evidence="1 2">
    <name type="scientific">Rhodococcus opacus M213</name>
    <dbReference type="NCBI Taxonomy" id="1129896"/>
    <lineage>
        <taxon>Bacteria</taxon>
        <taxon>Bacillati</taxon>
        <taxon>Actinomycetota</taxon>
        <taxon>Actinomycetes</taxon>
        <taxon>Mycobacteriales</taxon>
        <taxon>Nocardiaceae</taxon>
        <taxon>Rhodococcus</taxon>
    </lineage>
</organism>
<dbReference type="AlphaFoldDB" id="K8XG59"/>
<proteinExistence type="predicted"/>
<dbReference type="EMBL" id="AJYC02000077">
    <property type="protein sequence ID" value="EKT79806.1"/>
    <property type="molecule type" value="Genomic_DNA"/>
</dbReference>